<comment type="function">
    <text evidence="4">Involved in 20S proteasome assembly.</text>
</comment>
<proteinExistence type="inferred from homology"/>
<keyword evidence="2 4" id="KW-0143">Chaperone</keyword>
<evidence type="ECO:0000256" key="3">
    <source>
        <dbReference type="ARBA" id="ARBA00025745"/>
    </source>
</evidence>
<dbReference type="AlphaFoldDB" id="A0A1E3PPU2"/>
<keyword evidence="6" id="KW-1185">Reference proteome</keyword>
<evidence type="ECO:0000256" key="2">
    <source>
        <dbReference type="ARBA" id="ARBA00023186"/>
    </source>
</evidence>
<comment type="similarity">
    <text evidence="3 4">Belongs to the PSMG2 family.</text>
</comment>
<reference evidence="5 6" key="1">
    <citation type="journal article" date="2016" name="Proc. Natl. Acad. Sci. U.S.A.">
        <title>Comparative genomics of biotechnologically important yeasts.</title>
        <authorList>
            <person name="Riley R."/>
            <person name="Haridas S."/>
            <person name="Wolfe K.H."/>
            <person name="Lopes M.R."/>
            <person name="Hittinger C.T."/>
            <person name="Goeker M."/>
            <person name="Salamov A.A."/>
            <person name="Wisecaver J.H."/>
            <person name="Long T.M."/>
            <person name="Calvey C.H."/>
            <person name="Aerts A.L."/>
            <person name="Barry K.W."/>
            <person name="Choi C."/>
            <person name="Clum A."/>
            <person name="Coughlan A.Y."/>
            <person name="Deshpande S."/>
            <person name="Douglass A.P."/>
            <person name="Hanson S.J."/>
            <person name="Klenk H.-P."/>
            <person name="LaButti K.M."/>
            <person name="Lapidus A."/>
            <person name="Lindquist E.A."/>
            <person name="Lipzen A.M."/>
            <person name="Meier-Kolthoff J.P."/>
            <person name="Ohm R.A."/>
            <person name="Otillar R.P."/>
            <person name="Pangilinan J.L."/>
            <person name="Peng Y."/>
            <person name="Rokas A."/>
            <person name="Rosa C.A."/>
            <person name="Scheuner C."/>
            <person name="Sibirny A.A."/>
            <person name="Slot J.C."/>
            <person name="Stielow J.B."/>
            <person name="Sun H."/>
            <person name="Kurtzman C.P."/>
            <person name="Blackwell M."/>
            <person name="Grigoriev I.V."/>
            <person name="Jeffries T.W."/>
        </authorList>
    </citation>
    <scope>NUCLEOTIDE SEQUENCE [LARGE SCALE GENOMIC DNA]</scope>
    <source>
        <strain evidence="5 6">DSM 6958</strain>
    </source>
</reference>
<dbReference type="SUPFAM" id="SSF159659">
    <property type="entry name" value="Cgl1923-like"/>
    <property type="match status" value="1"/>
</dbReference>
<dbReference type="InterPro" id="IPR038389">
    <property type="entry name" value="PSMG2_sf"/>
</dbReference>
<dbReference type="EMBL" id="KV454407">
    <property type="protein sequence ID" value="ODQ67455.1"/>
    <property type="molecule type" value="Genomic_DNA"/>
</dbReference>
<name>A0A1E3PPU2_9ASCO</name>
<evidence type="ECO:0000313" key="5">
    <source>
        <dbReference type="EMBL" id="ODQ67455.1"/>
    </source>
</evidence>
<dbReference type="PANTHER" id="PTHR12970">
    <property type="entry name" value="PROTEASOME ASSEMBLY CHAPERONE 2"/>
    <property type="match status" value="1"/>
</dbReference>
<evidence type="ECO:0000313" key="6">
    <source>
        <dbReference type="Proteomes" id="UP000095009"/>
    </source>
</evidence>
<dbReference type="GO" id="GO:0005634">
    <property type="term" value="C:nucleus"/>
    <property type="evidence" value="ECO:0007669"/>
    <property type="project" value="TreeGrafter"/>
</dbReference>
<dbReference type="GO" id="GO:0043248">
    <property type="term" value="P:proteasome assembly"/>
    <property type="evidence" value="ECO:0007669"/>
    <property type="project" value="TreeGrafter"/>
</dbReference>
<dbReference type="STRING" id="857566.A0A1E3PPU2"/>
<dbReference type="InterPro" id="IPR019151">
    <property type="entry name" value="Proteasome_assmbl_chaperone_2"/>
</dbReference>
<dbReference type="Gene3D" id="3.40.50.10900">
    <property type="entry name" value="PAC-like subunit"/>
    <property type="match status" value="2"/>
</dbReference>
<evidence type="ECO:0000256" key="4">
    <source>
        <dbReference type="PIRNR" id="PIRNR010044"/>
    </source>
</evidence>
<dbReference type="GO" id="GO:0005829">
    <property type="term" value="C:cytosol"/>
    <property type="evidence" value="ECO:0007669"/>
    <property type="project" value="TreeGrafter"/>
</dbReference>
<dbReference type="OrthoDB" id="10260712at2759"/>
<dbReference type="PANTHER" id="PTHR12970:SF1">
    <property type="entry name" value="PROTEASOME ASSEMBLY CHAPERONE 2"/>
    <property type="match status" value="1"/>
</dbReference>
<dbReference type="InterPro" id="IPR016562">
    <property type="entry name" value="Proteasome_assmbl_chp_2_euk"/>
</dbReference>
<protein>
    <recommendedName>
        <fullName evidence="1 4">Proteasome assembly chaperone 2</fullName>
    </recommendedName>
</protein>
<gene>
    <name evidence="5" type="ORF">NADFUDRAFT_49885</name>
</gene>
<dbReference type="PIRSF" id="PIRSF010044">
    <property type="entry name" value="UCP010044"/>
    <property type="match status" value="1"/>
</dbReference>
<comment type="subunit">
    <text evidence="4">Component of the 20S proteasome chaperone.</text>
</comment>
<organism evidence="5 6">
    <name type="scientific">Nadsonia fulvescens var. elongata DSM 6958</name>
    <dbReference type="NCBI Taxonomy" id="857566"/>
    <lineage>
        <taxon>Eukaryota</taxon>
        <taxon>Fungi</taxon>
        <taxon>Dikarya</taxon>
        <taxon>Ascomycota</taxon>
        <taxon>Saccharomycotina</taxon>
        <taxon>Dipodascomycetes</taxon>
        <taxon>Dipodascales</taxon>
        <taxon>Dipodascales incertae sedis</taxon>
        <taxon>Nadsonia</taxon>
    </lineage>
</organism>
<dbReference type="Pfam" id="PF09754">
    <property type="entry name" value="PAC2"/>
    <property type="match status" value="1"/>
</dbReference>
<evidence type="ECO:0000256" key="1">
    <source>
        <dbReference type="ARBA" id="ARBA00019186"/>
    </source>
</evidence>
<accession>A0A1E3PPU2</accession>
<dbReference type="Proteomes" id="UP000095009">
    <property type="component" value="Unassembled WGS sequence"/>
</dbReference>
<sequence length="274" mass="30266">MSTKIFYPLSESRIDYSLYTLILPTVSVGNVPQLATDLLIHTLGATLVGRLDDEHVFPFAGPRDTSSSVKPGTENHVTTPLEVFSAGNLLILQVRSPPLPGHARDFQDMLFTLVKELEVKDVLVLGSSDKGLTESGNSAIEVVTFESKGDKSEGKSAMLLMSKIRDLTIDHNSTNANDKDDDNVWNIIYKESTTPYGWLLYKLAGLLETETLVPAIVITSYVYEGDNFGDGEEMAAKVFEVLNLERKSDWVRPMSWVGAYGREIKIGLEEGLYS</sequence>